<dbReference type="Proteomes" id="UP001589862">
    <property type="component" value="Unassembled WGS sequence"/>
</dbReference>
<evidence type="ECO:0000313" key="2">
    <source>
        <dbReference type="Proteomes" id="UP001589862"/>
    </source>
</evidence>
<dbReference type="EMBL" id="JBHLUB010000032">
    <property type="protein sequence ID" value="MFC0582923.1"/>
    <property type="molecule type" value="Genomic_DNA"/>
</dbReference>
<protein>
    <submittedName>
        <fullName evidence="1">Gamma-glutamyl-gamma-aminobutyrate hydrolase family protein</fullName>
    </submittedName>
</protein>
<name>A0ABV6PCU1_9MICC</name>
<organism evidence="1 2">
    <name type="scientific">Micrococcoides hystricis</name>
    <dbReference type="NCBI Taxonomy" id="1572761"/>
    <lineage>
        <taxon>Bacteria</taxon>
        <taxon>Bacillati</taxon>
        <taxon>Actinomycetota</taxon>
        <taxon>Actinomycetes</taxon>
        <taxon>Micrococcales</taxon>
        <taxon>Micrococcaceae</taxon>
        <taxon>Micrococcoides</taxon>
    </lineage>
</organism>
<evidence type="ECO:0000313" key="1">
    <source>
        <dbReference type="EMBL" id="MFC0582923.1"/>
    </source>
</evidence>
<keyword evidence="2" id="KW-1185">Reference proteome</keyword>
<keyword evidence="1" id="KW-0378">Hydrolase</keyword>
<sequence>MEPLTPRVLLSSTHRSAASSPEYEHTIRELTGNVAKALNRAGAAVEELDSGLSYVPKLTDIDGVIICGDADVDPANYADDWSEEQNRRRRRDLRHLNTDADAVEIAIIKEALGAQIPVLGLGRGMQILNVALEGTLLPPEEVPYSGSVSAAGMRPHHFPERVCRPLTDEDGNSVYEHAHPVLGEADQVRVLGGTTLSAALDNSGSAIGIITNSRMAVKNIGPGLRVSATTTDGHIEALERDRTAFDVPLVAKAGWILAVNWHPEEPRTPMGQLNSLIESFMAPARMKAKRRKSS</sequence>
<dbReference type="InterPro" id="IPR011697">
    <property type="entry name" value="Peptidase_C26"/>
</dbReference>
<dbReference type="PROSITE" id="PS51273">
    <property type="entry name" value="GATASE_TYPE_1"/>
    <property type="match status" value="1"/>
</dbReference>
<dbReference type="GO" id="GO:0016787">
    <property type="term" value="F:hydrolase activity"/>
    <property type="evidence" value="ECO:0007669"/>
    <property type="project" value="UniProtKB-KW"/>
</dbReference>
<dbReference type="PANTHER" id="PTHR43235:SF1">
    <property type="entry name" value="GLUTAMINE AMIDOTRANSFERASE PB2B2.05-RELATED"/>
    <property type="match status" value="1"/>
</dbReference>
<proteinExistence type="predicted"/>
<dbReference type="PANTHER" id="PTHR43235">
    <property type="entry name" value="GLUTAMINE AMIDOTRANSFERASE PB2B2.05-RELATED"/>
    <property type="match status" value="1"/>
</dbReference>
<dbReference type="RefSeq" id="WP_377460471.1">
    <property type="nucleotide sequence ID" value="NZ_JBHLUB010000032.1"/>
</dbReference>
<gene>
    <name evidence="1" type="ORF">ACFFFR_11140</name>
</gene>
<dbReference type="InterPro" id="IPR044668">
    <property type="entry name" value="PuuD-like"/>
</dbReference>
<dbReference type="SUPFAM" id="SSF52317">
    <property type="entry name" value="Class I glutamine amidotransferase-like"/>
    <property type="match status" value="1"/>
</dbReference>
<dbReference type="InterPro" id="IPR029062">
    <property type="entry name" value="Class_I_gatase-like"/>
</dbReference>
<dbReference type="Pfam" id="PF07722">
    <property type="entry name" value="Peptidase_C26"/>
    <property type="match status" value="1"/>
</dbReference>
<comment type="caution">
    <text evidence="1">The sequence shown here is derived from an EMBL/GenBank/DDBJ whole genome shotgun (WGS) entry which is preliminary data.</text>
</comment>
<reference evidence="1 2" key="1">
    <citation type="submission" date="2024-09" db="EMBL/GenBank/DDBJ databases">
        <authorList>
            <person name="Sun Q."/>
            <person name="Mori K."/>
        </authorList>
    </citation>
    <scope>NUCLEOTIDE SEQUENCE [LARGE SCALE GENOMIC DNA]</scope>
    <source>
        <strain evidence="1 2">NCAIM B.02604</strain>
    </source>
</reference>
<accession>A0ABV6PCU1</accession>
<dbReference type="Gene3D" id="3.40.50.880">
    <property type="match status" value="1"/>
</dbReference>